<protein>
    <submittedName>
        <fullName evidence="2">Uncharacterized protein</fullName>
    </submittedName>
</protein>
<organism evidence="2 3">
    <name type="scientific">Malus baccata</name>
    <name type="common">Siberian crab apple</name>
    <name type="synonym">Pyrus baccata</name>
    <dbReference type="NCBI Taxonomy" id="106549"/>
    <lineage>
        <taxon>Eukaryota</taxon>
        <taxon>Viridiplantae</taxon>
        <taxon>Streptophyta</taxon>
        <taxon>Embryophyta</taxon>
        <taxon>Tracheophyta</taxon>
        <taxon>Spermatophyta</taxon>
        <taxon>Magnoliopsida</taxon>
        <taxon>eudicotyledons</taxon>
        <taxon>Gunneridae</taxon>
        <taxon>Pentapetalae</taxon>
        <taxon>rosids</taxon>
        <taxon>fabids</taxon>
        <taxon>Rosales</taxon>
        <taxon>Rosaceae</taxon>
        <taxon>Amygdaloideae</taxon>
        <taxon>Maleae</taxon>
        <taxon>Malus</taxon>
    </lineage>
</organism>
<proteinExistence type="predicted"/>
<evidence type="ECO:0000313" key="3">
    <source>
        <dbReference type="Proteomes" id="UP000315295"/>
    </source>
</evidence>
<name>A0A540M3M0_MALBA</name>
<dbReference type="AlphaFoldDB" id="A0A540M3M0"/>
<gene>
    <name evidence="2" type="ORF">C1H46_021093</name>
</gene>
<keyword evidence="3" id="KW-1185">Reference proteome</keyword>
<dbReference type="Proteomes" id="UP000315295">
    <property type="component" value="Unassembled WGS sequence"/>
</dbReference>
<sequence length="239" mass="27304">MNKMKKFSCLRSSNAQTLHPKNVVRTDCDGDVNEEDRFTELPVSNNPSNAPEEIVKVSKSNPSDTPWKEYSSSSWKKIESSTTTLAGLGGKVVLIIPQSNDDDNGDTNRIVSSKKQTRKLFKSFCKTDDQVEESSDLKTNNNLALEPEYCPRIPPEEIFKRLRSSALSLHGIESVEFQKPSDHDREREAQKREDQKNMLKNLKQWKKCPKCSFTEPADWMVCRCPKSRSIPQRFMCGQI</sequence>
<feature type="region of interest" description="Disordered" evidence="1">
    <location>
        <begin position="38"/>
        <end position="64"/>
    </location>
</feature>
<evidence type="ECO:0000256" key="1">
    <source>
        <dbReference type="SAM" id="MobiDB-lite"/>
    </source>
</evidence>
<dbReference type="EMBL" id="VIEB01000371">
    <property type="protein sequence ID" value="TQD93335.1"/>
    <property type="molecule type" value="Genomic_DNA"/>
</dbReference>
<reference evidence="2 3" key="1">
    <citation type="journal article" date="2019" name="G3 (Bethesda)">
        <title>Sequencing of a Wild Apple (Malus baccata) Genome Unravels the Differences Between Cultivated and Wild Apple Species Regarding Disease Resistance and Cold Tolerance.</title>
        <authorList>
            <person name="Chen X."/>
        </authorList>
    </citation>
    <scope>NUCLEOTIDE SEQUENCE [LARGE SCALE GENOMIC DNA]</scope>
    <source>
        <strain evidence="3">cv. Shandingzi</strain>
        <tissue evidence="2">Leaves</tissue>
    </source>
</reference>
<evidence type="ECO:0000313" key="2">
    <source>
        <dbReference type="EMBL" id="TQD93335.1"/>
    </source>
</evidence>
<accession>A0A540M3M0</accession>
<comment type="caution">
    <text evidence="2">The sequence shown here is derived from an EMBL/GenBank/DDBJ whole genome shotgun (WGS) entry which is preliminary data.</text>
</comment>